<comment type="caution">
    <text evidence="1">The sequence shown here is derived from an EMBL/GenBank/DDBJ whole genome shotgun (WGS) entry which is preliminary data.</text>
</comment>
<accession>A0A9X4SBP3</accession>
<dbReference type="OrthoDB" id="9181525at2"/>
<sequence length="171" mass="19115">MFSKLLKREPARLFLGAVSVATGRNLAHHLERLSGGTSPALDRALLAELAEWLPFPTAATVEAPQATDMVFDVVLQGHRFGSATDLSLGTGGLPMYWRPKIRLAARLYHLQSNKTKTIFHVTQKMPWSVYLNRALSWRVLVGLERPARRSDMEALLRQASEQLVTRLRDAA</sequence>
<protein>
    <submittedName>
        <fullName evidence="1">Uncharacterized protein</fullName>
    </submittedName>
</protein>
<keyword evidence="2" id="KW-1185">Reference proteome</keyword>
<dbReference type="RefSeq" id="WP_068175197.1">
    <property type="nucleotide sequence ID" value="NZ_AOGK01000024.1"/>
</dbReference>
<organism evidence="1 2">
    <name type="scientific">Hydrogenophaga taeniospiralis CCUG 15921</name>
    <dbReference type="NCBI Taxonomy" id="1281780"/>
    <lineage>
        <taxon>Bacteria</taxon>
        <taxon>Pseudomonadati</taxon>
        <taxon>Pseudomonadota</taxon>
        <taxon>Betaproteobacteria</taxon>
        <taxon>Burkholderiales</taxon>
        <taxon>Comamonadaceae</taxon>
        <taxon>Hydrogenophaga</taxon>
    </lineage>
</organism>
<evidence type="ECO:0000313" key="2">
    <source>
        <dbReference type="Proteomes" id="UP001152876"/>
    </source>
</evidence>
<gene>
    <name evidence="1" type="ORF">H010_20546</name>
</gene>
<proteinExistence type="predicted"/>
<dbReference type="AlphaFoldDB" id="A0A9X4SBP3"/>
<dbReference type="Proteomes" id="UP001152876">
    <property type="component" value="Unassembled WGS sequence"/>
</dbReference>
<evidence type="ECO:0000313" key="1">
    <source>
        <dbReference type="EMBL" id="MDG5977659.1"/>
    </source>
</evidence>
<name>A0A9X4SBP3_9BURK</name>
<dbReference type="EMBL" id="AOGK01000024">
    <property type="protein sequence ID" value="MDG5977659.1"/>
    <property type="molecule type" value="Genomic_DNA"/>
</dbReference>
<reference evidence="1" key="1">
    <citation type="submission" date="2013-01" db="EMBL/GenBank/DDBJ databases">
        <title>Genome draft of Hydrogenophaga taeniospiralis 2K1.</title>
        <authorList>
            <person name="Gomila M."/>
            <person name="Lalucat J."/>
        </authorList>
    </citation>
    <scope>NUCLEOTIDE SEQUENCE</scope>
    <source>
        <strain evidence="1">CCUG 15921</strain>
    </source>
</reference>